<dbReference type="AlphaFoldDB" id="A9NM98"/>
<feature type="region of interest" description="Disordered" evidence="1">
    <location>
        <begin position="26"/>
        <end position="119"/>
    </location>
</feature>
<dbReference type="PANTHER" id="PTHR37731:SF1">
    <property type="entry name" value="PEPTIDE TRANSPORTER FAMILY PROTEIN"/>
    <property type="match status" value="1"/>
</dbReference>
<dbReference type="EMBL" id="EF082398">
    <property type="protein sequence ID" value="ABK21759.1"/>
    <property type="molecule type" value="mRNA"/>
</dbReference>
<feature type="compositionally biased region" description="Polar residues" evidence="1">
    <location>
        <begin position="37"/>
        <end position="52"/>
    </location>
</feature>
<evidence type="ECO:0000313" key="2">
    <source>
        <dbReference type="EMBL" id="ABK21759.1"/>
    </source>
</evidence>
<evidence type="ECO:0000256" key="1">
    <source>
        <dbReference type="SAM" id="MobiDB-lite"/>
    </source>
</evidence>
<accession>A9NM98</accession>
<proteinExistence type="evidence at transcript level"/>
<sequence>MAMVQFCGDDNDLDDAELWAVIDSAAASHSAQKQQPRKPSSSPQIQKTNSSRFGAALAVRELPTSLAPPPLPLQHPSEVTPDQKRGQKSHRRFLEHNALPRPLPSPQQPEYHVDEESNGGEVVQRPWLHHPSHALTIYDNSNNEARRHHHNNTGNYSHNRNYNYNYASAVKAKPLQQIAVASPAPNYASPVKAKPLQQIAVASPPPKRQHLVQDLAYRPNGSMDAKENNPAIVPASSNGHNDFWNAGVPSATMFKQYQNTAMSILEKGDYVVLQGKPFIKKSGWRKIAFFFNISFEIKDRTIQLDEKSNVLRAEFVVRASMQGGRFSDGWGSCDRGEKRFSKPNHDIPCTAETRAKTRACQDLLGIGEYKPGGANLG</sequence>
<protein>
    <submittedName>
        <fullName evidence="2">Uncharacterized protein</fullName>
    </submittedName>
</protein>
<dbReference type="PANTHER" id="PTHR37731">
    <property type="entry name" value="PEPTIDE TRANSPORTER FAMILY PROTEIN"/>
    <property type="match status" value="1"/>
</dbReference>
<organism evidence="2">
    <name type="scientific">Picea sitchensis</name>
    <name type="common">Sitka spruce</name>
    <name type="synonym">Pinus sitchensis</name>
    <dbReference type="NCBI Taxonomy" id="3332"/>
    <lineage>
        <taxon>Eukaryota</taxon>
        <taxon>Viridiplantae</taxon>
        <taxon>Streptophyta</taxon>
        <taxon>Embryophyta</taxon>
        <taxon>Tracheophyta</taxon>
        <taxon>Spermatophyta</taxon>
        <taxon>Pinopsida</taxon>
        <taxon>Pinidae</taxon>
        <taxon>Conifers I</taxon>
        <taxon>Pinales</taxon>
        <taxon>Pinaceae</taxon>
        <taxon>Picea</taxon>
    </lineage>
</organism>
<reference evidence="2" key="1">
    <citation type="journal article" date="2008" name="BMC Genomics">
        <title>A conifer genomics resource of 200,000 spruce (Picea spp.) ESTs and 6,464 high-quality, sequence-finished full-length cDNAs for Sitka spruce (Picea sitchensis).</title>
        <authorList>
            <person name="Ralph S.G."/>
            <person name="Chun H.J."/>
            <person name="Kolosova N."/>
            <person name="Cooper D."/>
            <person name="Oddy C."/>
            <person name="Ritland C.E."/>
            <person name="Kirkpatrick R."/>
            <person name="Moore R."/>
            <person name="Barber S."/>
            <person name="Holt R.A."/>
            <person name="Jones S.J."/>
            <person name="Marra M.A."/>
            <person name="Douglas C.J."/>
            <person name="Ritland K."/>
            <person name="Bohlmann J."/>
        </authorList>
    </citation>
    <scope>NUCLEOTIDE SEQUENCE</scope>
    <source>
        <tissue evidence="2">Bark</tissue>
    </source>
</reference>
<dbReference type="OMA" id="EVVQRPW"/>
<name>A9NM98_PICSI</name>